<gene>
    <name evidence="3" type="ORF">MUCCIDRAFT_116107</name>
</gene>
<feature type="compositionally biased region" description="Acidic residues" evidence="1">
    <location>
        <begin position="655"/>
        <end position="666"/>
    </location>
</feature>
<accession>A0A168GU24</accession>
<evidence type="ECO:0000313" key="3">
    <source>
        <dbReference type="EMBL" id="OAC98022.1"/>
    </source>
</evidence>
<comment type="caution">
    <text evidence="3">The sequence shown here is derived from an EMBL/GenBank/DDBJ whole genome shotgun (WGS) entry which is preliminary data.</text>
</comment>
<dbReference type="GO" id="GO:0031625">
    <property type="term" value="F:ubiquitin protein ligase binding"/>
    <property type="evidence" value="ECO:0007669"/>
    <property type="project" value="TreeGrafter"/>
</dbReference>
<feature type="domain" description="Arrestin C-terminal-like" evidence="2">
    <location>
        <begin position="235"/>
        <end position="369"/>
    </location>
</feature>
<dbReference type="OrthoDB" id="7785529at2759"/>
<proteinExistence type="predicted"/>
<dbReference type="InterPro" id="IPR011022">
    <property type="entry name" value="Arrestin_C-like"/>
</dbReference>
<evidence type="ECO:0000259" key="2">
    <source>
        <dbReference type="SMART" id="SM01017"/>
    </source>
</evidence>
<name>A0A168GU24_MUCCL</name>
<dbReference type="VEuPathDB" id="FungiDB:MUCCIDRAFT_116107"/>
<feature type="compositionally biased region" description="Polar residues" evidence="1">
    <location>
        <begin position="551"/>
        <end position="560"/>
    </location>
</feature>
<dbReference type="Proteomes" id="UP000077051">
    <property type="component" value="Unassembled WGS sequence"/>
</dbReference>
<dbReference type="SUPFAM" id="SSF81296">
    <property type="entry name" value="E set domains"/>
    <property type="match status" value="2"/>
</dbReference>
<dbReference type="SMART" id="SM01017">
    <property type="entry name" value="Arrestin_C"/>
    <property type="match status" value="2"/>
</dbReference>
<evidence type="ECO:0000313" key="4">
    <source>
        <dbReference type="Proteomes" id="UP000077051"/>
    </source>
</evidence>
<sequence length="695" mass="78368">MGFAYCILSLIPALPPPNSFWTHWQNHRDFWAEGLDLTVPKIHTAAAAPINNNGHLLHPCAWHPSSSKIASANSILYYQQRQQDPRLLEEKFYFAGETIKGSVIVKPKSSIKANPIIVKFSGAIFMSVKDKEVIPLFQTSKTLPINDGKSKVLEAKTYSFPFEFVVPDNLPSAMDFGKNKIAKIYYKLTAILDRPMMPESLCPKIEYPVLVLEYVDVTKDNFTRPLEKQKQVVTSQIKCHTKLSVPRTGFTRGETIPVNIVVNTFQTFVKKEALVVDLVRKVKISTAKNTLDEEHILKSNKFDLNIIGPYNFSQSITSQLLIRPTPPTIRYKDRVMRIHYKIRVQVFTSDQKKTPTCVIELPLVIGTWPRADVPIDDDDDEDIIQNMGEMMISDQVDDDDDDDVGETEDDAWIKQQEELEFRRHSTFNNTHSGQVRRSGSNGSLGSMSSWMSQSTMDRRISAGTSPTTTTTIASATSGSSSSHHSMIPVDNYQRNTLPPVGGFKMSNGYLNRSTSTPDLLSNPPPPPPQQNRTRVIDPTLRSSYYEPATPSPSSDNSVGHRSSKSMHSIHPSFLNFTSSSQSPPQQQQQQTQHRRLASDEFSSYNYNQVTPNEQVPNHTLTFLSSSVVTPTTTPPRIVTQQQQPYESNNASSLDETSESDSDFDEDDLFAIIEKKKKKEEKELRKRQRSIYTLAE</sequence>
<dbReference type="PANTHER" id="PTHR11188:SF161">
    <property type="entry name" value="PH-RESPONSE REGULATOR PROTEIN PALF_RIM8"/>
    <property type="match status" value="1"/>
</dbReference>
<feature type="compositionally biased region" description="Polar residues" evidence="1">
    <location>
        <begin position="426"/>
        <end position="437"/>
    </location>
</feature>
<dbReference type="Pfam" id="PF02752">
    <property type="entry name" value="Arrestin_C"/>
    <property type="match status" value="1"/>
</dbReference>
<feature type="region of interest" description="Disordered" evidence="1">
    <location>
        <begin position="423"/>
        <end position="596"/>
    </location>
</feature>
<dbReference type="STRING" id="747725.A0A168GU24"/>
<dbReference type="GO" id="GO:0005886">
    <property type="term" value="C:plasma membrane"/>
    <property type="evidence" value="ECO:0007669"/>
    <property type="project" value="TreeGrafter"/>
</dbReference>
<dbReference type="GO" id="GO:0005829">
    <property type="term" value="C:cytosol"/>
    <property type="evidence" value="ECO:0007669"/>
    <property type="project" value="TreeGrafter"/>
</dbReference>
<dbReference type="Gene3D" id="2.60.40.640">
    <property type="match status" value="2"/>
</dbReference>
<feature type="domain" description="Arrestin C-terminal-like" evidence="2">
    <location>
        <begin position="82"/>
        <end position="214"/>
    </location>
</feature>
<evidence type="ECO:0000256" key="1">
    <source>
        <dbReference type="SAM" id="MobiDB-lite"/>
    </source>
</evidence>
<dbReference type="InterPro" id="IPR014756">
    <property type="entry name" value="Ig_E-set"/>
</dbReference>
<dbReference type="AlphaFoldDB" id="A0A168GU24"/>
<dbReference type="InterPro" id="IPR050357">
    <property type="entry name" value="Arrestin_domain-protein"/>
</dbReference>
<feature type="region of interest" description="Disordered" evidence="1">
    <location>
        <begin position="627"/>
        <end position="666"/>
    </location>
</feature>
<feature type="compositionally biased region" description="Polar residues" evidence="1">
    <location>
        <begin position="508"/>
        <end position="519"/>
    </location>
</feature>
<dbReference type="EMBL" id="AMYB01000012">
    <property type="protein sequence ID" value="OAC98022.1"/>
    <property type="molecule type" value="Genomic_DNA"/>
</dbReference>
<keyword evidence="4" id="KW-1185">Reference proteome</keyword>
<protein>
    <recommendedName>
        <fullName evidence="2">Arrestin C-terminal-like domain-containing protein</fullName>
    </recommendedName>
</protein>
<dbReference type="GO" id="GO:0070086">
    <property type="term" value="P:ubiquitin-dependent endocytosis"/>
    <property type="evidence" value="ECO:0007669"/>
    <property type="project" value="TreeGrafter"/>
</dbReference>
<dbReference type="PANTHER" id="PTHR11188">
    <property type="entry name" value="ARRESTIN DOMAIN CONTAINING PROTEIN"/>
    <property type="match status" value="1"/>
</dbReference>
<dbReference type="GO" id="GO:0030674">
    <property type="term" value="F:protein-macromolecule adaptor activity"/>
    <property type="evidence" value="ECO:0007669"/>
    <property type="project" value="TreeGrafter"/>
</dbReference>
<dbReference type="InterPro" id="IPR014752">
    <property type="entry name" value="Arrestin-like_C"/>
</dbReference>
<feature type="compositionally biased region" description="Low complexity" evidence="1">
    <location>
        <begin position="438"/>
        <end position="485"/>
    </location>
</feature>
<organism evidence="3 4">
    <name type="scientific">Mucor lusitanicus CBS 277.49</name>
    <dbReference type="NCBI Taxonomy" id="747725"/>
    <lineage>
        <taxon>Eukaryota</taxon>
        <taxon>Fungi</taxon>
        <taxon>Fungi incertae sedis</taxon>
        <taxon>Mucoromycota</taxon>
        <taxon>Mucoromycotina</taxon>
        <taxon>Mucoromycetes</taxon>
        <taxon>Mucorales</taxon>
        <taxon>Mucorineae</taxon>
        <taxon>Mucoraceae</taxon>
        <taxon>Mucor</taxon>
    </lineage>
</organism>
<feature type="compositionally biased region" description="Low complexity" evidence="1">
    <location>
        <begin position="577"/>
        <end position="591"/>
    </location>
</feature>
<reference evidence="3 4" key="1">
    <citation type="submission" date="2015-06" db="EMBL/GenBank/DDBJ databases">
        <title>Expansion of signal transduction pathways in fungi by whole-genome duplication.</title>
        <authorList>
            <consortium name="DOE Joint Genome Institute"/>
            <person name="Corrochano L.M."/>
            <person name="Kuo A."/>
            <person name="Marcet-Houben M."/>
            <person name="Polaino S."/>
            <person name="Salamov A."/>
            <person name="Villalobos J.M."/>
            <person name="Alvarez M.I."/>
            <person name="Avalos J."/>
            <person name="Benito E.P."/>
            <person name="Benoit I."/>
            <person name="Burger G."/>
            <person name="Camino L.P."/>
            <person name="Canovas D."/>
            <person name="Cerda-Olmedo E."/>
            <person name="Cheng J.-F."/>
            <person name="Dominguez A."/>
            <person name="Elias M."/>
            <person name="Eslava A.P."/>
            <person name="Glaser F."/>
            <person name="Grimwood J."/>
            <person name="Gutierrez G."/>
            <person name="Heitman J."/>
            <person name="Henrissat B."/>
            <person name="Iturriaga E.A."/>
            <person name="Lang B.F."/>
            <person name="Lavin J.L."/>
            <person name="Lee S."/>
            <person name="Li W."/>
            <person name="Lindquist E."/>
            <person name="Lopez-Garcia S."/>
            <person name="Luque E.M."/>
            <person name="Marcos A.T."/>
            <person name="Martin J."/>
            <person name="Mccluskey K."/>
            <person name="Medina H.R."/>
            <person name="Miralles-Duran A."/>
            <person name="Miyazaki A."/>
            <person name="Munoz-Torres E."/>
            <person name="Oguiza J.A."/>
            <person name="Ohm R."/>
            <person name="Olmedo M."/>
            <person name="Orejas M."/>
            <person name="Ortiz-Castellanos L."/>
            <person name="Pisabarro A.G."/>
            <person name="Rodriguez-Romero J."/>
            <person name="Ruiz-Herrera J."/>
            <person name="Ruiz-Vazquez R."/>
            <person name="Sanz C."/>
            <person name="Schackwitz W."/>
            <person name="Schmutz J."/>
            <person name="Shahriari M."/>
            <person name="Shelest E."/>
            <person name="Silva-Franco F."/>
            <person name="Soanes D."/>
            <person name="Syed K."/>
            <person name="Tagua V.G."/>
            <person name="Talbot N.J."/>
            <person name="Thon M."/>
            <person name="De Vries R.P."/>
            <person name="Wiebenga A."/>
            <person name="Yadav J.S."/>
            <person name="Braun E.L."/>
            <person name="Baker S."/>
            <person name="Garre V."/>
            <person name="Horwitz B."/>
            <person name="Torres-Martinez S."/>
            <person name="Idnurm A."/>
            <person name="Herrera-Estrella A."/>
            <person name="Gabaldon T."/>
            <person name="Grigoriev I.V."/>
        </authorList>
    </citation>
    <scope>NUCLEOTIDE SEQUENCE [LARGE SCALE GENOMIC DNA]</scope>
    <source>
        <strain evidence="3 4">CBS 277.49</strain>
    </source>
</reference>
<feature type="compositionally biased region" description="Low complexity" evidence="1">
    <location>
        <begin position="627"/>
        <end position="644"/>
    </location>
</feature>